<evidence type="ECO:0000256" key="1">
    <source>
        <dbReference type="ARBA" id="ARBA00004370"/>
    </source>
</evidence>
<dbReference type="Gene3D" id="3.30.1370.120">
    <property type="match status" value="1"/>
</dbReference>
<comment type="similarity">
    <text evidence="4">Belongs to the bacterial secretin family.</text>
</comment>
<dbReference type="eggNOG" id="COG1450">
    <property type="taxonomic scope" value="Bacteria"/>
</dbReference>
<keyword evidence="2" id="KW-0732">Signal</keyword>
<dbReference type="InterPro" id="IPR004846">
    <property type="entry name" value="T2SS/T3SS_dom"/>
</dbReference>
<dbReference type="OrthoDB" id="9813141at2"/>
<proteinExistence type="inferred from homology"/>
<evidence type="ECO:0000259" key="5">
    <source>
        <dbReference type="Pfam" id="PF00263"/>
    </source>
</evidence>
<dbReference type="Pfam" id="PF00263">
    <property type="entry name" value="Secretin"/>
    <property type="match status" value="1"/>
</dbReference>
<sequence>MVVTKTDNTLPEPIKNYSQGVGFKGKVTSLDKPKILEKKVKISVSGEVDFKGLLEMLMTGFGTEYVLSGVDSMLVQANIEGDYTQDEVNRLLEVICQVNGCKIINVGMRYVVTKGNEEINNLGLSVFCYRFKYIKITDAMLEKLSVINKGSTVILNDMLIYLGSQEEIITIRNMVSAIDKEILSEYFGLVVTVKDADMYISKMSEFFIGLGVSLDGVVSFMKLGNSAVFVMSKTEEYISKVKEVSQVIINHLDDTGKYTLNLKYRLASDVVLYIQKIDTKIKVFADDITNTITLYGSKIELRQVSEIIKTIDRKPSQLYVKVYLIDVKSNSSLDAGVEAVFDGGSLKISNITKAAAIGGFGVVSELGNLKTIFNILERNFSARVISRPSLFVRSGEEAKIKFATSVPFVSSKTITPIASGIVQNVEYRDVGIILTLKGVIIDNNEISLDVYVENSSLQARAGVEENPIFATDSVSTKFLVSNKEVAILGGIKLSQKDLLTRGIPVLNRMRYVGALFGFQNHNRDKREMIVCLCPQIMNSGNMDELGIRILNQYKDYLNN</sequence>
<evidence type="ECO:0000256" key="3">
    <source>
        <dbReference type="ARBA" id="ARBA00023136"/>
    </source>
</evidence>
<name>I3IKD3_9BACT</name>
<evidence type="ECO:0000313" key="7">
    <source>
        <dbReference type="EMBL" id="GAB63122.1"/>
    </source>
</evidence>
<dbReference type="InterPro" id="IPR050810">
    <property type="entry name" value="Bact_Secretion_Sys_Channel"/>
</dbReference>
<dbReference type="PRINTS" id="PR00811">
    <property type="entry name" value="BCTERIALGSPD"/>
</dbReference>
<evidence type="ECO:0000313" key="8">
    <source>
        <dbReference type="Proteomes" id="UP000002985"/>
    </source>
</evidence>
<dbReference type="PANTHER" id="PTHR30332:SF24">
    <property type="entry name" value="SECRETIN GSPD-RELATED"/>
    <property type="match status" value="1"/>
</dbReference>
<dbReference type="EMBL" id="BAFH01000003">
    <property type="protein sequence ID" value="GAB63122.1"/>
    <property type="molecule type" value="Genomic_DNA"/>
</dbReference>
<comment type="subcellular location">
    <subcellularLocation>
        <location evidence="1">Membrane</location>
    </subcellularLocation>
</comment>
<dbReference type="STRING" id="247490.KSU1_C0582"/>
<feature type="domain" description="Type II/III secretion system secretin-like" evidence="5">
    <location>
        <begin position="376"/>
        <end position="537"/>
    </location>
</feature>
<dbReference type="GO" id="GO:0015627">
    <property type="term" value="C:type II protein secretion system complex"/>
    <property type="evidence" value="ECO:0007669"/>
    <property type="project" value="TreeGrafter"/>
</dbReference>
<dbReference type="InterPro" id="IPR001775">
    <property type="entry name" value="GspD/PilQ"/>
</dbReference>
<keyword evidence="8" id="KW-1185">Reference proteome</keyword>
<accession>I3IKD3</accession>
<dbReference type="GO" id="GO:0009306">
    <property type="term" value="P:protein secretion"/>
    <property type="evidence" value="ECO:0007669"/>
    <property type="project" value="InterPro"/>
</dbReference>
<dbReference type="Proteomes" id="UP000002985">
    <property type="component" value="Unassembled WGS sequence"/>
</dbReference>
<comment type="caution">
    <text evidence="6">The sequence shown here is derived from an EMBL/GenBank/DDBJ whole genome shotgun (WGS) entry which is preliminary data.</text>
</comment>
<dbReference type="AlphaFoldDB" id="I3IKD3"/>
<evidence type="ECO:0000313" key="6">
    <source>
        <dbReference type="EMBL" id="GAB62178.1"/>
    </source>
</evidence>
<evidence type="ECO:0000256" key="2">
    <source>
        <dbReference type="ARBA" id="ARBA00022729"/>
    </source>
</evidence>
<evidence type="ECO:0000256" key="4">
    <source>
        <dbReference type="RuleBase" id="RU004003"/>
    </source>
</evidence>
<keyword evidence="3" id="KW-0472">Membrane</keyword>
<dbReference type="GO" id="GO:0016020">
    <property type="term" value="C:membrane"/>
    <property type="evidence" value="ECO:0007669"/>
    <property type="project" value="UniProtKB-SubCell"/>
</dbReference>
<gene>
    <name evidence="6" type="ORF">KSU1_C0582</name>
    <name evidence="7" type="ORF">KSU1_C1526</name>
</gene>
<dbReference type="EMBL" id="BAFH01000003">
    <property type="protein sequence ID" value="GAB62178.1"/>
    <property type="molecule type" value="Genomic_DNA"/>
</dbReference>
<dbReference type="InterPro" id="IPR038591">
    <property type="entry name" value="NolW-like_sf"/>
</dbReference>
<organism evidence="6 8">
    <name type="scientific">Candidatus Jettenia caeni</name>
    <dbReference type="NCBI Taxonomy" id="247490"/>
    <lineage>
        <taxon>Bacteria</taxon>
        <taxon>Pseudomonadati</taxon>
        <taxon>Planctomycetota</taxon>
        <taxon>Candidatus Brocadiia</taxon>
        <taxon>Candidatus Brocadiales</taxon>
        <taxon>Candidatus Brocadiaceae</taxon>
        <taxon>Candidatus Jettenia</taxon>
    </lineage>
</organism>
<dbReference type="PANTHER" id="PTHR30332">
    <property type="entry name" value="PROBABLE GENERAL SECRETION PATHWAY PROTEIN D"/>
    <property type="match status" value="1"/>
</dbReference>
<protein>
    <recommendedName>
        <fullName evidence="5">Type II/III secretion system secretin-like domain-containing protein</fullName>
    </recommendedName>
</protein>
<reference evidence="6 8" key="1">
    <citation type="journal article" date="2012" name="FEBS Lett.">
        <title>Anammox organism KSU-1 expresses a NirK-type copper-containing nitrite reductase instead of a NirS-type with cytochrome cd1.</title>
        <authorList>
            <person name="Hira D."/>
            <person name="Toh H."/>
            <person name="Migita C.T."/>
            <person name="Okubo H."/>
            <person name="Nishiyama T."/>
            <person name="Hattori M."/>
            <person name="Furukawa K."/>
            <person name="Fujii T."/>
        </authorList>
    </citation>
    <scope>NUCLEOTIDE SEQUENCE [LARGE SCALE GENOMIC DNA]</scope>
</reference>